<accession>A0A2G8SIU5</accession>
<organism evidence="1 2">
    <name type="scientific">Ganoderma sinense ZZ0214-1</name>
    <dbReference type="NCBI Taxonomy" id="1077348"/>
    <lineage>
        <taxon>Eukaryota</taxon>
        <taxon>Fungi</taxon>
        <taxon>Dikarya</taxon>
        <taxon>Basidiomycota</taxon>
        <taxon>Agaricomycotina</taxon>
        <taxon>Agaricomycetes</taxon>
        <taxon>Polyporales</taxon>
        <taxon>Polyporaceae</taxon>
        <taxon>Ganoderma</taxon>
    </lineage>
</organism>
<dbReference type="AlphaFoldDB" id="A0A2G8SIU5"/>
<gene>
    <name evidence="1" type="ORF">GSI_04101</name>
</gene>
<comment type="caution">
    <text evidence="1">The sequence shown here is derived from an EMBL/GenBank/DDBJ whole genome shotgun (WGS) entry which is preliminary data.</text>
</comment>
<dbReference type="Proteomes" id="UP000230002">
    <property type="component" value="Unassembled WGS sequence"/>
</dbReference>
<reference evidence="1 2" key="1">
    <citation type="journal article" date="2015" name="Sci. Rep.">
        <title>Chromosome-level genome map provides insights into diverse defense mechanisms in the medicinal fungus Ganoderma sinense.</title>
        <authorList>
            <person name="Zhu Y."/>
            <person name="Xu J."/>
            <person name="Sun C."/>
            <person name="Zhou S."/>
            <person name="Xu H."/>
            <person name="Nelson D.R."/>
            <person name="Qian J."/>
            <person name="Song J."/>
            <person name="Luo H."/>
            <person name="Xiang L."/>
            <person name="Li Y."/>
            <person name="Xu Z."/>
            <person name="Ji A."/>
            <person name="Wang L."/>
            <person name="Lu S."/>
            <person name="Hayward A."/>
            <person name="Sun W."/>
            <person name="Li X."/>
            <person name="Schwartz D.C."/>
            <person name="Wang Y."/>
            <person name="Chen S."/>
        </authorList>
    </citation>
    <scope>NUCLEOTIDE SEQUENCE [LARGE SCALE GENOMIC DNA]</scope>
    <source>
        <strain evidence="1 2">ZZ0214-1</strain>
    </source>
</reference>
<protein>
    <submittedName>
        <fullName evidence="1">Uncharacterized protein</fullName>
    </submittedName>
</protein>
<proteinExistence type="predicted"/>
<name>A0A2G8SIU5_9APHY</name>
<evidence type="ECO:0000313" key="1">
    <source>
        <dbReference type="EMBL" id="PIL33478.1"/>
    </source>
</evidence>
<evidence type="ECO:0000313" key="2">
    <source>
        <dbReference type="Proteomes" id="UP000230002"/>
    </source>
</evidence>
<sequence length="154" mass="17431">MFSDGSLDLAFSQLVYAAPAPRRISLLACRYESPWLSRNPVRNKQWQDQGLAWEARVRQPAVGPLSLSLVQVDTAQLPADVKSSDAISVSWSQVWRCPSSRQRVLYWGAGKMIDRNLQCMTMILATVPTRNHIICSETILLHSPLTQLYFPECR</sequence>
<dbReference type="EMBL" id="AYKW01000007">
    <property type="protein sequence ID" value="PIL33478.1"/>
    <property type="molecule type" value="Genomic_DNA"/>
</dbReference>
<keyword evidence="2" id="KW-1185">Reference proteome</keyword>